<dbReference type="Proteomes" id="UP000054653">
    <property type="component" value="Unassembled WGS sequence"/>
</dbReference>
<dbReference type="PANTHER" id="PTHR46481">
    <property type="entry name" value="ZINC FINGER BED DOMAIN-CONTAINING PROTEIN 4"/>
    <property type="match status" value="1"/>
</dbReference>
<dbReference type="InterPro" id="IPR036236">
    <property type="entry name" value="Znf_C2H2_sf"/>
</dbReference>
<keyword evidence="5" id="KW-0805">Transcription regulation</keyword>
<gene>
    <name evidence="10" type="ORF">T03_17098</name>
</gene>
<evidence type="ECO:0000256" key="2">
    <source>
        <dbReference type="ARBA" id="ARBA00022723"/>
    </source>
</evidence>
<dbReference type="Pfam" id="PF02892">
    <property type="entry name" value="zf-BED"/>
    <property type="match status" value="1"/>
</dbReference>
<dbReference type="GO" id="GO:0008270">
    <property type="term" value="F:zinc ion binding"/>
    <property type="evidence" value="ECO:0007669"/>
    <property type="project" value="UniProtKB-KW"/>
</dbReference>
<dbReference type="EMBL" id="JYDI01000231">
    <property type="protein sequence ID" value="KRY47733.1"/>
    <property type="molecule type" value="Genomic_DNA"/>
</dbReference>
<keyword evidence="11" id="KW-1185">Reference proteome</keyword>
<dbReference type="InterPro" id="IPR052035">
    <property type="entry name" value="ZnF_BED_domain_contain"/>
</dbReference>
<name>A0A0V1CES6_TRIBR</name>
<dbReference type="SUPFAM" id="SSF57667">
    <property type="entry name" value="beta-beta-alpha zinc fingers"/>
    <property type="match status" value="1"/>
</dbReference>
<evidence type="ECO:0000256" key="7">
    <source>
        <dbReference type="ARBA" id="ARBA00023242"/>
    </source>
</evidence>
<reference evidence="10 11" key="1">
    <citation type="submission" date="2015-01" db="EMBL/GenBank/DDBJ databases">
        <title>Evolution of Trichinella species and genotypes.</title>
        <authorList>
            <person name="Korhonen P.K."/>
            <person name="Edoardo P."/>
            <person name="Giuseppe L.R."/>
            <person name="Gasser R.B."/>
        </authorList>
    </citation>
    <scope>NUCLEOTIDE SEQUENCE [LARGE SCALE GENOMIC DNA]</scope>
    <source>
        <strain evidence="10">ISS120</strain>
    </source>
</reference>
<organism evidence="10 11">
    <name type="scientific">Trichinella britovi</name>
    <name type="common">Parasitic roundworm</name>
    <dbReference type="NCBI Taxonomy" id="45882"/>
    <lineage>
        <taxon>Eukaryota</taxon>
        <taxon>Metazoa</taxon>
        <taxon>Ecdysozoa</taxon>
        <taxon>Nematoda</taxon>
        <taxon>Enoplea</taxon>
        <taxon>Dorylaimia</taxon>
        <taxon>Trichinellida</taxon>
        <taxon>Trichinellidae</taxon>
        <taxon>Trichinella</taxon>
    </lineage>
</organism>
<evidence type="ECO:0000313" key="10">
    <source>
        <dbReference type="EMBL" id="KRY47733.1"/>
    </source>
</evidence>
<dbReference type="GO" id="GO:0009791">
    <property type="term" value="P:post-embryonic development"/>
    <property type="evidence" value="ECO:0007669"/>
    <property type="project" value="UniProtKB-ARBA"/>
</dbReference>
<dbReference type="PANTHER" id="PTHR46481:SF10">
    <property type="entry name" value="ZINC FINGER BED DOMAIN-CONTAINING PROTEIN 39"/>
    <property type="match status" value="1"/>
</dbReference>
<evidence type="ECO:0000256" key="6">
    <source>
        <dbReference type="ARBA" id="ARBA00023163"/>
    </source>
</evidence>
<dbReference type="GO" id="GO:0005634">
    <property type="term" value="C:nucleus"/>
    <property type="evidence" value="ECO:0007669"/>
    <property type="project" value="UniProtKB-SubCell"/>
</dbReference>
<keyword evidence="7" id="KW-0539">Nucleus</keyword>
<keyword evidence="3 8" id="KW-0863">Zinc-finger</keyword>
<feature type="domain" description="BED-type" evidence="9">
    <location>
        <begin position="10"/>
        <end position="62"/>
    </location>
</feature>
<protein>
    <recommendedName>
        <fullName evidence="9">BED-type domain-containing protein</fullName>
    </recommendedName>
</protein>
<accession>A0A0V1CES6</accession>
<dbReference type="PROSITE" id="PS50808">
    <property type="entry name" value="ZF_BED"/>
    <property type="match status" value="1"/>
</dbReference>
<evidence type="ECO:0000313" key="11">
    <source>
        <dbReference type="Proteomes" id="UP000054653"/>
    </source>
</evidence>
<evidence type="ECO:0000256" key="3">
    <source>
        <dbReference type="ARBA" id="ARBA00022771"/>
    </source>
</evidence>
<sequence>MESEWSENKNRRSGVWKHFWTHKNDSSFLKCRHCKREFTKHSSTTSLRCHVTRVHSLRHDDYEAGSFNQNNKNAKSGPSILTLLKAEHVYPKLCLAKLVVLDRIPFCVFAKSTEIQNMRILLENIARGLKIPATEKGMKEMVMSLGEEIRSEIKKQLKLEKGIGRKFSLTLDEWTSCGKKTAAGIIQIILEKLEQFELDMKTDIMALSAFVMRKSGRLLGIEHQLCYNHGIHLAVVDVIYCVNDDFDEYLENAPDIKNEFGAEVVHTADVMDAISKKDHVDSPFC</sequence>
<dbReference type="OrthoDB" id="5920315at2759"/>
<keyword evidence="6" id="KW-0804">Transcription</keyword>
<dbReference type="InterPro" id="IPR003656">
    <property type="entry name" value="Znf_BED"/>
</dbReference>
<dbReference type="GO" id="GO:0003677">
    <property type="term" value="F:DNA binding"/>
    <property type="evidence" value="ECO:0007669"/>
    <property type="project" value="InterPro"/>
</dbReference>
<proteinExistence type="predicted"/>
<comment type="caution">
    <text evidence="10">The sequence shown here is derived from an EMBL/GenBank/DDBJ whole genome shotgun (WGS) entry which is preliminary data.</text>
</comment>
<evidence type="ECO:0000256" key="1">
    <source>
        <dbReference type="ARBA" id="ARBA00004123"/>
    </source>
</evidence>
<dbReference type="AlphaFoldDB" id="A0A0V1CES6"/>
<evidence type="ECO:0000256" key="8">
    <source>
        <dbReference type="PROSITE-ProRule" id="PRU00027"/>
    </source>
</evidence>
<keyword evidence="4" id="KW-0862">Zinc</keyword>
<dbReference type="STRING" id="45882.A0A0V1CES6"/>
<evidence type="ECO:0000256" key="4">
    <source>
        <dbReference type="ARBA" id="ARBA00022833"/>
    </source>
</evidence>
<comment type="subcellular location">
    <subcellularLocation>
        <location evidence="1">Nucleus</location>
    </subcellularLocation>
</comment>
<keyword evidence="2" id="KW-0479">Metal-binding</keyword>
<dbReference type="SMART" id="SM00614">
    <property type="entry name" value="ZnF_BED"/>
    <property type="match status" value="1"/>
</dbReference>
<evidence type="ECO:0000259" key="9">
    <source>
        <dbReference type="PROSITE" id="PS50808"/>
    </source>
</evidence>
<evidence type="ECO:0000256" key="5">
    <source>
        <dbReference type="ARBA" id="ARBA00023015"/>
    </source>
</evidence>